<keyword evidence="8" id="KW-1185">Reference proteome</keyword>
<dbReference type="Gene3D" id="3.40.190.100">
    <property type="entry name" value="Glycine betaine-binding periplasmic protein, domain 2"/>
    <property type="match status" value="1"/>
</dbReference>
<sequence>MRKILTSIVMAFSLITLSACGSGEEANSGNEESASYGEQMDHQITGIEPGAGVTVTTEKVLSEYSNLAGWELEQSSTAAMMAELGEAIDKEEPIVVTGWNPHWMFAEYPHLKYLEDPKGVYGETEEIRTLARIGLKEEKPGAYKILDQFEWEVEDMEGIMLEAEQTGGDIEELSRQWVHDNPEKSEAWAEGVEEVDGTEVELVTTQWDSELTSTYAVAEVMEGKGYDVTVTPADVSVMYQAVATGDADATVAVWMPITTKEFYNEHKGDFEDLGANLEGARIGMVVPGYMEIESIEDLEPSE</sequence>
<dbReference type="PANTHER" id="PTHR47737:SF1">
    <property type="entry name" value="GLYCINE BETAINE_PROLINE BETAINE TRANSPORT SYSTEM PERMEASE PROTEIN PROW"/>
    <property type="match status" value="1"/>
</dbReference>
<proteinExistence type="predicted"/>
<feature type="chain" id="PRO_5045533929" evidence="5">
    <location>
        <begin position="22"/>
        <end position="302"/>
    </location>
</feature>
<evidence type="ECO:0000256" key="5">
    <source>
        <dbReference type="SAM" id="SignalP"/>
    </source>
</evidence>
<feature type="domain" description="ABC-type glycine betaine transport system substrate-binding" evidence="6">
    <location>
        <begin position="199"/>
        <end position="299"/>
    </location>
</feature>
<accession>A0ABV7A9Q5</accession>
<comment type="caution">
    <text evidence="7">The sequence shown here is derived from an EMBL/GenBank/DDBJ whole genome shotgun (WGS) entry which is preliminary data.</text>
</comment>
<evidence type="ECO:0000259" key="6">
    <source>
        <dbReference type="Pfam" id="PF04069"/>
    </source>
</evidence>
<dbReference type="SUPFAM" id="SSF53850">
    <property type="entry name" value="Periplasmic binding protein-like II"/>
    <property type="match status" value="2"/>
</dbReference>
<keyword evidence="5" id="KW-0732">Signal</keyword>
<protein>
    <submittedName>
        <fullName evidence="7">Glycine betaine ABC transporter substrate-binding protein</fullName>
    </submittedName>
</protein>
<dbReference type="EMBL" id="JBHRRZ010000039">
    <property type="protein sequence ID" value="MFC2949862.1"/>
    <property type="molecule type" value="Genomic_DNA"/>
</dbReference>
<dbReference type="PANTHER" id="PTHR47737">
    <property type="entry name" value="GLYCINE BETAINE/PROLINE BETAINE TRANSPORT SYSTEM PERMEASE PROTEIN PROW"/>
    <property type="match status" value="1"/>
</dbReference>
<dbReference type="Proteomes" id="UP001595387">
    <property type="component" value="Unassembled WGS sequence"/>
</dbReference>
<dbReference type="RefSeq" id="WP_390307829.1">
    <property type="nucleotide sequence ID" value="NZ_JBHRRZ010000039.1"/>
</dbReference>
<dbReference type="Gene3D" id="3.10.105.10">
    <property type="entry name" value="Dipeptide-binding Protein, Domain 3"/>
    <property type="match status" value="1"/>
</dbReference>
<evidence type="ECO:0000256" key="1">
    <source>
        <dbReference type="ARBA" id="ARBA00004236"/>
    </source>
</evidence>
<evidence type="ECO:0000256" key="4">
    <source>
        <dbReference type="ARBA" id="ARBA00023136"/>
    </source>
</evidence>
<name>A0ABV7A9Q5_9BACI</name>
<evidence type="ECO:0000313" key="7">
    <source>
        <dbReference type="EMBL" id="MFC2949862.1"/>
    </source>
</evidence>
<feature type="domain" description="ABC-type glycine betaine transport system substrate-binding" evidence="6">
    <location>
        <begin position="36"/>
        <end position="178"/>
    </location>
</feature>
<evidence type="ECO:0000256" key="3">
    <source>
        <dbReference type="ARBA" id="ARBA00022475"/>
    </source>
</evidence>
<gene>
    <name evidence="7" type="ORF">ACFODW_16180</name>
</gene>
<dbReference type="Pfam" id="PF04069">
    <property type="entry name" value="OpuAC"/>
    <property type="match status" value="2"/>
</dbReference>
<keyword evidence="2" id="KW-0813">Transport</keyword>
<dbReference type="InterPro" id="IPR007210">
    <property type="entry name" value="ABC_Gly_betaine_transp_sub-bd"/>
</dbReference>
<comment type="subcellular location">
    <subcellularLocation>
        <location evidence="1">Cell membrane</location>
    </subcellularLocation>
</comment>
<keyword evidence="4" id="KW-0472">Membrane</keyword>
<dbReference type="PROSITE" id="PS51257">
    <property type="entry name" value="PROKAR_LIPOPROTEIN"/>
    <property type="match status" value="1"/>
</dbReference>
<feature type="signal peptide" evidence="5">
    <location>
        <begin position="1"/>
        <end position="21"/>
    </location>
</feature>
<evidence type="ECO:0000313" key="8">
    <source>
        <dbReference type="Proteomes" id="UP001595387"/>
    </source>
</evidence>
<organism evidence="7 8">
    <name type="scientific">Virgibacillus sediminis</name>
    <dbReference type="NCBI Taxonomy" id="202260"/>
    <lineage>
        <taxon>Bacteria</taxon>
        <taxon>Bacillati</taxon>
        <taxon>Bacillota</taxon>
        <taxon>Bacilli</taxon>
        <taxon>Bacillales</taxon>
        <taxon>Bacillaceae</taxon>
        <taxon>Virgibacillus</taxon>
    </lineage>
</organism>
<keyword evidence="3" id="KW-1003">Cell membrane</keyword>
<evidence type="ECO:0000256" key="2">
    <source>
        <dbReference type="ARBA" id="ARBA00022448"/>
    </source>
</evidence>
<reference evidence="8" key="1">
    <citation type="journal article" date="2019" name="Int. J. Syst. Evol. Microbiol.">
        <title>The Global Catalogue of Microorganisms (GCM) 10K type strain sequencing project: providing services to taxonomists for standard genome sequencing and annotation.</title>
        <authorList>
            <consortium name="The Broad Institute Genomics Platform"/>
            <consortium name="The Broad Institute Genome Sequencing Center for Infectious Disease"/>
            <person name="Wu L."/>
            <person name="Ma J."/>
        </authorList>
    </citation>
    <scope>NUCLEOTIDE SEQUENCE [LARGE SCALE GENOMIC DNA]</scope>
    <source>
        <strain evidence="8">KCTC 13193</strain>
    </source>
</reference>